<feature type="domain" description="UDP N-acetylglucosamine O-acyltransferase C-terminal" evidence="8">
    <location>
        <begin position="159"/>
        <end position="236"/>
    </location>
</feature>
<dbReference type="Gene3D" id="2.160.10.10">
    <property type="entry name" value="Hexapeptide repeat proteins"/>
    <property type="match status" value="1"/>
</dbReference>
<dbReference type="PIRSF" id="PIRSF000456">
    <property type="entry name" value="UDP-GlcNAc_acltr"/>
    <property type="match status" value="1"/>
</dbReference>
<dbReference type="Proteomes" id="UP001218638">
    <property type="component" value="Chromosome"/>
</dbReference>
<dbReference type="InterPro" id="IPR011004">
    <property type="entry name" value="Trimer_LpxA-like_sf"/>
</dbReference>
<sequence length="253" mass="26664">MATLIHPGSFVDPAAQLGVDVEIMAGAVVTKWARLGDHVVVHPGAVVGGDPQYLGFDRATPSWVDVGKGTVLRENVTLNRSMYADQATTIGARGFFMAGSHAGHDCAVAADVVLANNAMLAGHVSVGANTFVGGGAGIHQFVRIGAVVMVAGLARVTKDVPPYCMVAERDELVGLNLVGLKRRGWPPEVMRELKAVYRAVMRPTGNLRTLAAELLPDIRCGEAQAFLRFFEGGKRPVARPSRARDNGGVDGDG</sequence>
<accession>A0AAF0I1J0</accession>
<dbReference type="EMBL" id="CP119075">
    <property type="protein sequence ID" value="WED65817.1"/>
    <property type="molecule type" value="Genomic_DNA"/>
</dbReference>
<keyword evidence="4 9" id="KW-0808">Transferase</keyword>
<reference evidence="9" key="1">
    <citation type="submission" date="2023-03" db="EMBL/GenBank/DDBJ databases">
        <title>Lomoglobus Profundus gen. nov., sp. nov., a novel member of the phylum Verrucomicrobia, isolated from deep-marine sediment of South China Sea.</title>
        <authorList>
            <person name="Ahmad T."/>
            <person name="Ishaq S.E."/>
            <person name="Wang F."/>
        </authorList>
    </citation>
    <scope>NUCLEOTIDE SEQUENCE</scope>
    <source>
        <strain evidence="9">LMO-M01</strain>
    </source>
</reference>
<evidence type="ECO:0000256" key="7">
    <source>
        <dbReference type="ARBA" id="ARBA00023315"/>
    </source>
</evidence>
<keyword evidence="5" id="KW-0677">Repeat</keyword>
<dbReference type="InterPro" id="IPR010137">
    <property type="entry name" value="Lipid_A_LpxA"/>
</dbReference>
<evidence type="ECO:0000313" key="9">
    <source>
        <dbReference type="EMBL" id="WED65817.1"/>
    </source>
</evidence>
<dbReference type="PANTHER" id="PTHR43480:SF1">
    <property type="entry name" value="ACYL-[ACYL-CARRIER-PROTEIN]--UDP-N-ACETYLGLUCOSAMINE O-ACYLTRANSFERASE, MITOCHONDRIAL-RELATED"/>
    <property type="match status" value="1"/>
</dbReference>
<evidence type="ECO:0000259" key="8">
    <source>
        <dbReference type="Pfam" id="PF13720"/>
    </source>
</evidence>
<keyword evidence="3" id="KW-0441">Lipid A biosynthesis</keyword>
<protein>
    <submittedName>
        <fullName evidence="9">Acyl-ACP--UDP-N-acetylglucosamine O-acyltransferase</fullName>
        <ecNumber evidence="9">2.3.1.129</ecNumber>
    </submittedName>
</protein>
<dbReference type="NCBIfam" id="NF003657">
    <property type="entry name" value="PRK05289.1"/>
    <property type="match status" value="1"/>
</dbReference>
<dbReference type="SUPFAM" id="SSF51161">
    <property type="entry name" value="Trimeric LpxA-like enzymes"/>
    <property type="match status" value="1"/>
</dbReference>
<evidence type="ECO:0000256" key="3">
    <source>
        <dbReference type="ARBA" id="ARBA00022556"/>
    </source>
</evidence>
<dbReference type="KEGG" id="slom:PXH66_03015"/>
<gene>
    <name evidence="9" type="primary">lpxA</name>
    <name evidence="9" type="ORF">PXH66_03015</name>
</gene>
<dbReference type="GO" id="GO:0009245">
    <property type="term" value="P:lipid A biosynthetic process"/>
    <property type="evidence" value="ECO:0007669"/>
    <property type="project" value="UniProtKB-KW"/>
</dbReference>
<keyword evidence="7 9" id="KW-0012">Acyltransferase</keyword>
<dbReference type="Pfam" id="PF13720">
    <property type="entry name" value="Acetyltransf_11"/>
    <property type="match status" value="1"/>
</dbReference>
<dbReference type="RefSeq" id="WP_330930347.1">
    <property type="nucleotide sequence ID" value="NZ_CP119075.1"/>
</dbReference>
<dbReference type="PANTHER" id="PTHR43480">
    <property type="entry name" value="ACYL-[ACYL-CARRIER-PROTEIN]--UDP-N-ACETYLGLUCOSAMINE O-ACYLTRANSFERASE"/>
    <property type="match status" value="1"/>
</dbReference>
<proteinExistence type="predicted"/>
<evidence type="ECO:0000256" key="1">
    <source>
        <dbReference type="ARBA" id="ARBA00022490"/>
    </source>
</evidence>
<dbReference type="PROSITE" id="PS00101">
    <property type="entry name" value="HEXAPEP_TRANSFERASES"/>
    <property type="match status" value="1"/>
</dbReference>
<evidence type="ECO:0000256" key="6">
    <source>
        <dbReference type="ARBA" id="ARBA00023098"/>
    </source>
</evidence>
<evidence type="ECO:0000313" key="10">
    <source>
        <dbReference type="Proteomes" id="UP001218638"/>
    </source>
</evidence>
<keyword evidence="6" id="KW-0443">Lipid metabolism</keyword>
<keyword evidence="10" id="KW-1185">Reference proteome</keyword>
<keyword evidence="2" id="KW-0444">Lipid biosynthesis</keyword>
<dbReference type="EC" id="2.3.1.129" evidence="9"/>
<dbReference type="InterPro" id="IPR018357">
    <property type="entry name" value="Hexapep_transf_CS"/>
</dbReference>
<dbReference type="AlphaFoldDB" id="A0AAF0I1J0"/>
<keyword evidence="1" id="KW-0963">Cytoplasm</keyword>
<dbReference type="GO" id="GO:0016020">
    <property type="term" value="C:membrane"/>
    <property type="evidence" value="ECO:0007669"/>
    <property type="project" value="GOC"/>
</dbReference>
<evidence type="ECO:0000256" key="2">
    <source>
        <dbReference type="ARBA" id="ARBA00022516"/>
    </source>
</evidence>
<name>A0AAF0I1J0_9BACT</name>
<dbReference type="InterPro" id="IPR029098">
    <property type="entry name" value="Acetyltransf_C"/>
</dbReference>
<dbReference type="GO" id="GO:0008780">
    <property type="term" value="F:acyl-[acyl-carrier-protein]-UDP-N-acetylglucosamine O-acyltransferase activity"/>
    <property type="evidence" value="ECO:0007669"/>
    <property type="project" value="UniProtKB-EC"/>
</dbReference>
<organism evidence="9 10">
    <name type="scientific">Synoicihabitans lomoniglobus</name>
    <dbReference type="NCBI Taxonomy" id="2909285"/>
    <lineage>
        <taxon>Bacteria</taxon>
        <taxon>Pseudomonadati</taxon>
        <taxon>Verrucomicrobiota</taxon>
        <taxon>Opitutia</taxon>
        <taxon>Opitutales</taxon>
        <taxon>Opitutaceae</taxon>
        <taxon>Synoicihabitans</taxon>
    </lineage>
</organism>
<evidence type="ECO:0000256" key="5">
    <source>
        <dbReference type="ARBA" id="ARBA00022737"/>
    </source>
</evidence>
<dbReference type="Gene3D" id="1.20.1180.10">
    <property type="entry name" value="Udp N-acetylglucosamine O-acyltransferase, C-terminal domain"/>
    <property type="match status" value="1"/>
</dbReference>
<evidence type="ECO:0000256" key="4">
    <source>
        <dbReference type="ARBA" id="ARBA00022679"/>
    </source>
</evidence>
<dbReference type="InterPro" id="IPR037157">
    <property type="entry name" value="Acetyltransf_C_sf"/>
</dbReference>